<accession>A0ABR7IMY7</accession>
<organism evidence="1 2">
    <name type="scientific">Clostridium facile</name>
    <dbReference type="NCBI Taxonomy" id="2763035"/>
    <lineage>
        <taxon>Bacteria</taxon>
        <taxon>Bacillati</taxon>
        <taxon>Bacillota</taxon>
        <taxon>Clostridia</taxon>
        <taxon>Eubacteriales</taxon>
        <taxon>Clostridiaceae</taxon>
        <taxon>Clostridium</taxon>
    </lineage>
</organism>
<keyword evidence="2" id="KW-1185">Reference proteome</keyword>
<evidence type="ECO:0000313" key="1">
    <source>
        <dbReference type="EMBL" id="MBC5786482.1"/>
    </source>
</evidence>
<evidence type="ECO:0000313" key="2">
    <source>
        <dbReference type="Proteomes" id="UP000649151"/>
    </source>
</evidence>
<dbReference type="EMBL" id="JACOQK010000001">
    <property type="protein sequence ID" value="MBC5786482.1"/>
    <property type="molecule type" value="Genomic_DNA"/>
</dbReference>
<proteinExistence type="predicted"/>
<sequence>MACFAQENHKVVSIELLESGNYDIQGFISEIKDTIITVEQLDDYGKKDGISIISFSDITSISCDSNEEIALTLLAEKQ</sequence>
<reference evidence="1 2" key="1">
    <citation type="submission" date="2020-08" db="EMBL/GenBank/DDBJ databases">
        <title>Genome public.</title>
        <authorList>
            <person name="Liu C."/>
            <person name="Sun Q."/>
        </authorList>
    </citation>
    <scope>NUCLEOTIDE SEQUENCE [LARGE SCALE GENOMIC DNA]</scope>
    <source>
        <strain evidence="1 2">NSJ-27</strain>
    </source>
</reference>
<protein>
    <submittedName>
        <fullName evidence="1">Uncharacterized protein</fullName>
    </submittedName>
</protein>
<name>A0ABR7IMY7_9CLOT</name>
<gene>
    <name evidence="1" type="ORF">H8Z77_00360</name>
</gene>
<comment type="caution">
    <text evidence="1">The sequence shown here is derived from an EMBL/GenBank/DDBJ whole genome shotgun (WGS) entry which is preliminary data.</text>
</comment>
<dbReference type="Proteomes" id="UP000649151">
    <property type="component" value="Unassembled WGS sequence"/>
</dbReference>
<dbReference type="RefSeq" id="WP_069988116.1">
    <property type="nucleotide sequence ID" value="NZ_JACOQK010000001.1"/>
</dbReference>